<keyword evidence="17" id="KW-1185">Reference proteome</keyword>
<accession>A0A8W8L384</accession>
<feature type="region of interest" description="Disordered" evidence="13">
    <location>
        <begin position="501"/>
        <end position="520"/>
    </location>
</feature>
<dbReference type="GO" id="GO:0005802">
    <property type="term" value="C:trans-Golgi network"/>
    <property type="evidence" value="ECO:0007669"/>
    <property type="project" value="TreeGrafter"/>
</dbReference>
<keyword evidence="7 12" id="KW-0378">Hydrolase</keyword>
<evidence type="ECO:0000256" key="2">
    <source>
        <dbReference type="ARBA" id="ARBA00007447"/>
    </source>
</evidence>
<dbReference type="PANTHER" id="PTHR47965:SF12">
    <property type="entry name" value="ASPARTIC PROTEINASE 3-RELATED"/>
    <property type="match status" value="1"/>
</dbReference>
<dbReference type="SUPFAM" id="SSF50630">
    <property type="entry name" value="Acid proteases"/>
    <property type="match status" value="1"/>
</dbReference>
<dbReference type="Proteomes" id="UP000005408">
    <property type="component" value="Unassembled WGS sequence"/>
</dbReference>
<evidence type="ECO:0000256" key="4">
    <source>
        <dbReference type="ARBA" id="ARBA00022692"/>
    </source>
</evidence>
<dbReference type="InterPro" id="IPR009120">
    <property type="entry name" value="BACE1"/>
</dbReference>
<dbReference type="OrthoDB" id="2747330at2759"/>
<reference evidence="16" key="1">
    <citation type="submission" date="2022-08" db="UniProtKB">
        <authorList>
            <consortium name="EnsemblMetazoa"/>
        </authorList>
    </citation>
    <scope>IDENTIFICATION</scope>
    <source>
        <strain evidence="16">05x7-T-G4-1.051#20</strain>
    </source>
</reference>
<evidence type="ECO:0000256" key="12">
    <source>
        <dbReference type="RuleBase" id="RU000454"/>
    </source>
</evidence>
<dbReference type="GO" id="GO:0050435">
    <property type="term" value="P:amyloid-beta metabolic process"/>
    <property type="evidence" value="ECO:0007669"/>
    <property type="project" value="TreeGrafter"/>
</dbReference>
<evidence type="ECO:0000256" key="11">
    <source>
        <dbReference type="PIRSR" id="PIRSR601461-1"/>
    </source>
</evidence>
<dbReference type="GO" id="GO:0005768">
    <property type="term" value="C:endosome"/>
    <property type="evidence" value="ECO:0007669"/>
    <property type="project" value="TreeGrafter"/>
</dbReference>
<evidence type="ECO:0000256" key="10">
    <source>
        <dbReference type="ARBA" id="ARBA00023145"/>
    </source>
</evidence>
<dbReference type="EnsemblMetazoa" id="G26240.1">
    <property type="protein sequence ID" value="G26240.1:cds"/>
    <property type="gene ID" value="G26240"/>
</dbReference>
<dbReference type="PRINTS" id="PR01815">
    <property type="entry name" value="BACEFAMILY"/>
</dbReference>
<dbReference type="Gene3D" id="2.40.70.10">
    <property type="entry name" value="Acid Proteases"/>
    <property type="match status" value="2"/>
</dbReference>
<organism evidence="16 17">
    <name type="scientific">Magallana gigas</name>
    <name type="common">Pacific oyster</name>
    <name type="synonym">Crassostrea gigas</name>
    <dbReference type="NCBI Taxonomy" id="29159"/>
    <lineage>
        <taxon>Eukaryota</taxon>
        <taxon>Metazoa</taxon>
        <taxon>Spiralia</taxon>
        <taxon>Lophotrochozoa</taxon>
        <taxon>Mollusca</taxon>
        <taxon>Bivalvia</taxon>
        <taxon>Autobranchia</taxon>
        <taxon>Pteriomorphia</taxon>
        <taxon>Ostreida</taxon>
        <taxon>Ostreoidea</taxon>
        <taxon>Ostreidae</taxon>
        <taxon>Magallana</taxon>
    </lineage>
</organism>
<evidence type="ECO:0000256" key="1">
    <source>
        <dbReference type="ARBA" id="ARBA00004479"/>
    </source>
</evidence>
<feature type="active site" evidence="11">
    <location>
        <position position="290"/>
    </location>
</feature>
<comment type="similarity">
    <text evidence="2 12">Belongs to the peptidase A1 family.</text>
</comment>
<evidence type="ECO:0000256" key="5">
    <source>
        <dbReference type="ARBA" id="ARBA00022729"/>
    </source>
</evidence>
<name>A0A8W8L384_MAGGI</name>
<keyword evidence="4 14" id="KW-0812">Transmembrane</keyword>
<keyword evidence="9 14" id="KW-0472">Membrane</keyword>
<dbReference type="PANTHER" id="PTHR47965">
    <property type="entry name" value="ASPARTYL PROTEASE-RELATED"/>
    <property type="match status" value="1"/>
</dbReference>
<comment type="subcellular location">
    <subcellularLocation>
        <location evidence="1">Membrane</location>
        <topology evidence="1">Single-pass type I membrane protein</topology>
    </subcellularLocation>
</comment>
<dbReference type="GO" id="GO:0006509">
    <property type="term" value="P:membrane protein ectodomain proteolysis"/>
    <property type="evidence" value="ECO:0007669"/>
    <property type="project" value="TreeGrafter"/>
</dbReference>
<keyword evidence="3 12" id="KW-0645">Protease</keyword>
<dbReference type="PRINTS" id="PR01816">
    <property type="entry name" value="BACE1"/>
</dbReference>
<evidence type="ECO:0000256" key="7">
    <source>
        <dbReference type="ARBA" id="ARBA00022801"/>
    </source>
</evidence>
<proteinExistence type="inferred from homology"/>
<dbReference type="PROSITE" id="PS51767">
    <property type="entry name" value="PEPTIDASE_A1"/>
    <property type="match status" value="1"/>
</dbReference>
<evidence type="ECO:0000313" key="16">
    <source>
        <dbReference type="EnsemblMetazoa" id="G26240.1:cds"/>
    </source>
</evidence>
<dbReference type="GO" id="GO:0005886">
    <property type="term" value="C:plasma membrane"/>
    <property type="evidence" value="ECO:0007669"/>
    <property type="project" value="TreeGrafter"/>
</dbReference>
<dbReference type="OMA" id="VLMEAFY"/>
<evidence type="ECO:0000256" key="13">
    <source>
        <dbReference type="SAM" id="MobiDB-lite"/>
    </source>
</evidence>
<evidence type="ECO:0000256" key="8">
    <source>
        <dbReference type="ARBA" id="ARBA00022989"/>
    </source>
</evidence>
<evidence type="ECO:0000256" key="14">
    <source>
        <dbReference type="SAM" id="Phobius"/>
    </source>
</evidence>
<dbReference type="PRINTS" id="PR00792">
    <property type="entry name" value="PEPSIN"/>
</dbReference>
<dbReference type="InterPro" id="IPR001461">
    <property type="entry name" value="Aspartic_peptidase_A1"/>
</dbReference>
<evidence type="ECO:0000259" key="15">
    <source>
        <dbReference type="PROSITE" id="PS51767"/>
    </source>
</evidence>
<protein>
    <recommendedName>
        <fullName evidence="15">Peptidase A1 domain-containing protein</fullName>
    </recommendedName>
</protein>
<keyword evidence="6 12" id="KW-0064">Aspartyl protease</keyword>
<dbReference type="InterPro" id="IPR001969">
    <property type="entry name" value="Aspartic_peptidase_AS"/>
</dbReference>
<dbReference type="Pfam" id="PF00026">
    <property type="entry name" value="Asp"/>
    <property type="match status" value="1"/>
</dbReference>
<keyword evidence="5" id="KW-0732">Signal</keyword>
<feature type="transmembrane region" description="Helical" evidence="14">
    <location>
        <begin position="464"/>
        <end position="485"/>
    </location>
</feature>
<evidence type="ECO:0000256" key="3">
    <source>
        <dbReference type="ARBA" id="ARBA00022670"/>
    </source>
</evidence>
<dbReference type="InterPro" id="IPR033121">
    <property type="entry name" value="PEPTIDASE_A1"/>
</dbReference>
<feature type="domain" description="Peptidase A1" evidence="15">
    <location>
        <begin position="77"/>
        <end position="421"/>
    </location>
</feature>
<dbReference type="GO" id="GO:0004190">
    <property type="term" value="F:aspartic-type endopeptidase activity"/>
    <property type="evidence" value="ECO:0007669"/>
    <property type="project" value="UniProtKB-KW"/>
</dbReference>
<evidence type="ECO:0000256" key="9">
    <source>
        <dbReference type="ARBA" id="ARBA00023136"/>
    </source>
</evidence>
<keyword evidence="8 14" id="KW-1133">Transmembrane helix</keyword>
<evidence type="ECO:0000313" key="17">
    <source>
        <dbReference type="Proteomes" id="UP000005408"/>
    </source>
</evidence>
<evidence type="ECO:0000256" key="6">
    <source>
        <dbReference type="ARBA" id="ARBA00022750"/>
    </source>
</evidence>
<dbReference type="PROSITE" id="PS00141">
    <property type="entry name" value="ASP_PROTEASE"/>
    <property type="match status" value="1"/>
</dbReference>
<dbReference type="InterPro" id="IPR021109">
    <property type="entry name" value="Peptidase_aspartic_dom_sf"/>
</dbReference>
<sequence>MVTGPHCSRKRSLIYDTCKWILAFTLLVNTLHVNAGSFPTLPLKVGYIHNVGHDRYRRSDQFQSQRNNLKGKPGQGYYVEMEIGTPPQKINVLIDTGSSNFAIAATPDPDIDKFFQRENSSTYSLIGTSVYVPYTQGNWKGTLGSDLVTLTSLPNVTVTANIAFITESKQFFINGSNWQGILGLAYSSIARPDQSVTPFLDSLIDNTGISDVFSIQLCGDKFEQQTDKDVELGGTITFGGVDPKLHSGPVFFTNIHKQWYYEVVIVDVQVNGESINLDCKEYNFPKTIVDSGTTDLRLPNKVYTSVIDHIKNYVQNSPKAPALTHGFWTGDIDLCYKDGAIPYDIFPFVALGFAENDQQSFKIIVAPQQYIKSVGKDDENPDEICFKLGIASSSSGTVIGAVVMEGFYVVFDRQSNRIGFADTTCPAVAQQFNRSHMSGPYQFSGSIGNCAYAKPEKSNKTLTIVAYVLAGICGACILPLLFLFVQYQWRTSKCYEKLKRQNSDGDSNDLIDEPSFMHES</sequence>
<dbReference type="InterPro" id="IPR009119">
    <property type="entry name" value="BACE"/>
</dbReference>
<keyword evidence="10" id="KW-0865">Zymogen</keyword>
<dbReference type="FunFam" id="2.40.70.10:FF:000007">
    <property type="entry name" value="Beta-secretase 1"/>
    <property type="match status" value="1"/>
</dbReference>
<feature type="active site" evidence="11">
    <location>
        <position position="95"/>
    </location>
</feature>
<dbReference type="AlphaFoldDB" id="A0A8W8L384"/>